<name>A0ABQ1U158_9NOCA</name>
<dbReference type="Pfam" id="PF11716">
    <property type="entry name" value="MDMPI_N"/>
    <property type="match status" value="1"/>
</dbReference>
<dbReference type="NCBIfam" id="TIGR03086">
    <property type="entry name" value="TIGR03086 family metal-binding protein"/>
    <property type="match status" value="1"/>
</dbReference>
<dbReference type="InterPro" id="IPR034660">
    <property type="entry name" value="DinB/YfiT-like"/>
</dbReference>
<evidence type="ECO:0000313" key="2">
    <source>
        <dbReference type="EMBL" id="GGF08579.1"/>
    </source>
</evidence>
<proteinExistence type="predicted"/>
<dbReference type="SUPFAM" id="SSF109854">
    <property type="entry name" value="DinB/YfiT-like putative metalloenzymes"/>
    <property type="match status" value="1"/>
</dbReference>
<organism evidence="2 3">
    <name type="scientific">Williamsia phyllosphaerae</name>
    <dbReference type="NCBI Taxonomy" id="885042"/>
    <lineage>
        <taxon>Bacteria</taxon>
        <taxon>Bacillati</taxon>
        <taxon>Actinomycetota</taxon>
        <taxon>Actinomycetes</taxon>
        <taxon>Mycobacteriales</taxon>
        <taxon>Nocardiaceae</taxon>
        <taxon>Williamsia</taxon>
    </lineage>
</organism>
<keyword evidence="3" id="KW-1185">Reference proteome</keyword>
<feature type="domain" description="Mycothiol-dependent maleylpyruvate isomerase metal-binding" evidence="1">
    <location>
        <begin position="11"/>
        <end position="127"/>
    </location>
</feature>
<dbReference type="InterPro" id="IPR017520">
    <property type="entry name" value="CHP03086"/>
</dbReference>
<protein>
    <submittedName>
        <fullName evidence="2">TIGR03086 family protein</fullName>
    </submittedName>
</protein>
<dbReference type="EMBL" id="BMCS01000001">
    <property type="protein sequence ID" value="GGF08579.1"/>
    <property type="molecule type" value="Genomic_DNA"/>
</dbReference>
<sequence>MNAADPRPVYAAATEWVTSLLEAVAPDQLDNPTPCTEFDVLALSGHLLGTAGRAAALGAGTDIFAVSVTDRLHEPAEYAATTRRARELWSDDAKLDTPVTVPWGTVPGSGALWGYVNETLVHGWDLAVATGQDAEAPAGLAEATLPIAQMFIGADIRAIGDVPFGEVVTSRSDAGPTEVLANWSGRTSAEWVRVAT</sequence>
<gene>
    <name evidence="2" type="ORF">GCM10007298_00580</name>
</gene>
<accession>A0ABQ1U158</accession>
<dbReference type="InterPro" id="IPR017517">
    <property type="entry name" value="Maleyloyr_isom"/>
</dbReference>
<dbReference type="NCBIfam" id="TIGR03083">
    <property type="entry name" value="maleylpyruvate isomerase family mycothiol-dependent enzyme"/>
    <property type="match status" value="1"/>
</dbReference>
<evidence type="ECO:0000259" key="1">
    <source>
        <dbReference type="Pfam" id="PF11716"/>
    </source>
</evidence>
<dbReference type="RefSeq" id="WP_188485831.1">
    <property type="nucleotide sequence ID" value="NZ_BMCS01000001.1"/>
</dbReference>
<reference evidence="3" key="1">
    <citation type="journal article" date="2019" name="Int. J. Syst. Evol. Microbiol.">
        <title>The Global Catalogue of Microorganisms (GCM) 10K type strain sequencing project: providing services to taxonomists for standard genome sequencing and annotation.</title>
        <authorList>
            <consortium name="The Broad Institute Genomics Platform"/>
            <consortium name="The Broad Institute Genome Sequencing Center for Infectious Disease"/>
            <person name="Wu L."/>
            <person name="Ma J."/>
        </authorList>
    </citation>
    <scope>NUCLEOTIDE SEQUENCE [LARGE SCALE GENOMIC DNA]</scope>
    <source>
        <strain evidence="3">CCM 7855</strain>
    </source>
</reference>
<comment type="caution">
    <text evidence="2">The sequence shown here is derived from an EMBL/GenBank/DDBJ whole genome shotgun (WGS) entry which is preliminary data.</text>
</comment>
<evidence type="ECO:0000313" key="3">
    <source>
        <dbReference type="Proteomes" id="UP000632454"/>
    </source>
</evidence>
<dbReference type="Gene3D" id="1.20.120.450">
    <property type="entry name" value="dinb family like domain"/>
    <property type="match status" value="1"/>
</dbReference>
<dbReference type="Proteomes" id="UP000632454">
    <property type="component" value="Unassembled WGS sequence"/>
</dbReference>
<dbReference type="InterPro" id="IPR024344">
    <property type="entry name" value="MDMPI_metal-binding"/>
</dbReference>